<dbReference type="SFLD" id="SFLDG01140">
    <property type="entry name" value="C2.B:_Phosphomannomutase_and_P"/>
    <property type="match status" value="1"/>
</dbReference>
<comment type="caution">
    <text evidence="1">The sequence shown here is derived from an EMBL/GenBank/DDBJ whole genome shotgun (WGS) entry which is preliminary data.</text>
</comment>
<keyword evidence="1" id="KW-0378">Hydrolase</keyword>
<accession>A0AA42BRD3</accession>
<dbReference type="EMBL" id="JANCLT010000022">
    <property type="protein sequence ID" value="MCP8971260.1"/>
    <property type="molecule type" value="Genomic_DNA"/>
</dbReference>
<proteinExistence type="predicted"/>
<dbReference type="InterPro" id="IPR000150">
    <property type="entry name" value="Cof"/>
</dbReference>
<dbReference type="Gene3D" id="3.40.50.1000">
    <property type="entry name" value="HAD superfamily/HAD-like"/>
    <property type="match status" value="1"/>
</dbReference>
<protein>
    <submittedName>
        <fullName evidence="1">Cof-type HAD-IIB family hydrolase</fullName>
    </submittedName>
</protein>
<dbReference type="Proteomes" id="UP001156102">
    <property type="component" value="Unassembled WGS sequence"/>
</dbReference>
<dbReference type="NCBIfam" id="TIGR01484">
    <property type="entry name" value="HAD-SF-IIB"/>
    <property type="match status" value="1"/>
</dbReference>
<dbReference type="PROSITE" id="PS01229">
    <property type="entry name" value="COF_2"/>
    <property type="match status" value="1"/>
</dbReference>
<dbReference type="SFLD" id="SFLDS00003">
    <property type="entry name" value="Haloacid_Dehalogenase"/>
    <property type="match status" value="1"/>
</dbReference>
<dbReference type="GO" id="GO:0000287">
    <property type="term" value="F:magnesium ion binding"/>
    <property type="evidence" value="ECO:0007669"/>
    <property type="project" value="TreeGrafter"/>
</dbReference>
<dbReference type="InterPro" id="IPR036412">
    <property type="entry name" value="HAD-like_sf"/>
</dbReference>
<dbReference type="SFLD" id="SFLDG01144">
    <property type="entry name" value="C2.B.4:_PGP_Like"/>
    <property type="match status" value="1"/>
</dbReference>
<sequence>MKLIAIDMDGTLLNGHLEISEENLAAIAKAKAGGHIPMICSGRAKDDVQQVLDRYSLQVPIGASNGAVVYADGRLLQALYISKETAGHIAETLEGEHLPFKLYTNKGIRSPHNWKEKVFAAYQVSSPAEHGFTIEDLERITEHQMKSNVITFFTDVRDLLAEPDLEIEKFFIFTLDATQRAIVLQKLEQMAGITVTASGPTNLEIMHIDGHKGTGLRAMAKHLGIAMEDTVAIGDNFNDVPMLQAAGFSIAMGNAEQAVKDLCDAVTLTNAEHGVAHALEKYILQEAKQS</sequence>
<dbReference type="InterPro" id="IPR023214">
    <property type="entry name" value="HAD_sf"/>
</dbReference>
<name>A0AA42BRD3_9BACI</name>
<evidence type="ECO:0000313" key="2">
    <source>
        <dbReference type="Proteomes" id="UP001156102"/>
    </source>
</evidence>
<gene>
    <name evidence="1" type="ORF">NK662_22330</name>
</gene>
<dbReference type="PANTHER" id="PTHR10000">
    <property type="entry name" value="PHOSPHOSERINE PHOSPHATASE"/>
    <property type="match status" value="1"/>
</dbReference>
<dbReference type="CDD" id="cd07516">
    <property type="entry name" value="HAD_Pase"/>
    <property type="match status" value="1"/>
</dbReference>
<dbReference type="GO" id="GO:0005829">
    <property type="term" value="C:cytosol"/>
    <property type="evidence" value="ECO:0007669"/>
    <property type="project" value="TreeGrafter"/>
</dbReference>
<dbReference type="AlphaFoldDB" id="A0AA42BRD3"/>
<keyword evidence="2" id="KW-1185">Reference proteome</keyword>
<dbReference type="PANTHER" id="PTHR10000:SF55">
    <property type="entry name" value="5-AMINO-6-(5-PHOSPHO-D-RIBITYLAMINO)URACIL PHOSPHATASE YCSE"/>
    <property type="match status" value="1"/>
</dbReference>
<dbReference type="InterPro" id="IPR006379">
    <property type="entry name" value="HAD-SF_hydro_IIB"/>
</dbReference>
<dbReference type="GO" id="GO:0016791">
    <property type="term" value="F:phosphatase activity"/>
    <property type="evidence" value="ECO:0007669"/>
    <property type="project" value="UniProtKB-ARBA"/>
</dbReference>
<dbReference type="Pfam" id="PF08282">
    <property type="entry name" value="Hydrolase_3"/>
    <property type="match status" value="1"/>
</dbReference>
<reference evidence="1" key="1">
    <citation type="submission" date="2022-07" db="EMBL/GenBank/DDBJ databases">
        <authorList>
            <person name="Li W.-J."/>
            <person name="Deng Q.-Q."/>
        </authorList>
    </citation>
    <scope>NUCLEOTIDE SEQUENCE</scope>
    <source>
        <strain evidence="1">SYSU M60031</strain>
    </source>
</reference>
<evidence type="ECO:0000313" key="1">
    <source>
        <dbReference type="EMBL" id="MCP8971260.1"/>
    </source>
</evidence>
<dbReference type="PROSITE" id="PS01228">
    <property type="entry name" value="COF_1"/>
    <property type="match status" value="1"/>
</dbReference>
<dbReference type="RefSeq" id="WP_254761187.1">
    <property type="nucleotide sequence ID" value="NZ_JANCLT010000022.1"/>
</dbReference>
<dbReference type="NCBIfam" id="TIGR00099">
    <property type="entry name" value="Cof-subfamily"/>
    <property type="match status" value="1"/>
</dbReference>
<dbReference type="SUPFAM" id="SSF56784">
    <property type="entry name" value="HAD-like"/>
    <property type="match status" value="1"/>
</dbReference>
<organism evidence="1 2">
    <name type="scientific">Ectobacillus ponti</name>
    <dbReference type="NCBI Taxonomy" id="2961894"/>
    <lineage>
        <taxon>Bacteria</taxon>
        <taxon>Bacillati</taxon>
        <taxon>Bacillota</taxon>
        <taxon>Bacilli</taxon>
        <taxon>Bacillales</taxon>
        <taxon>Bacillaceae</taxon>
        <taxon>Ectobacillus</taxon>
    </lineage>
</organism>
<dbReference type="Gene3D" id="3.30.1240.10">
    <property type="match status" value="1"/>
</dbReference>